<dbReference type="InterPro" id="IPR051791">
    <property type="entry name" value="Pra-immunoreactive"/>
</dbReference>
<feature type="transmembrane region" description="Helical" evidence="6">
    <location>
        <begin position="12"/>
        <end position="33"/>
    </location>
</feature>
<evidence type="ECO:0000256" key="3">
    <source>
        <dbReference type="ARBA" id="ARBA00022692"/>
    </source>
</evidence>
<dbReference type="OrthoDB" id="7270324at2"/>
<keyword evidence="3 6" id="KW-0812">Transmembrane</keyword>
<dbReference type="Pfam" id="PF06271">
    <property type="entry name" value="RDD"/>
    <property type="match status" value="1"/>
</dbReference>
<keyword evidence="2" id="KW-1003">Cell membrane</keyword>
<evidence type="ECO:0000256" key="2">
    <source>
        <dbReference type="ARBA" id="ARBA00022475"/>
    </source>
</evidence>
<evidence type="ECO:0000256" key="1">
    <source>
        <dbReference type="ARBA" id="ARBA00004651"/>
    </source>
</evidence>
<dbReference type="PANTHER" id="PTHR36115">
    <property type="entry name" value="PROLINE-RICH ANTIGEN HOMOLOG-RELATED"/>
    <property type="match status" value="1"/>
</dbReference>
<dbReference type="EMBL" id="RXFM01000017">
    <property type="protein sequence ID" value="RST70060.1"/>
    <property type="molecule type" value="Genomic_DNA"/>
</dbReference>
<dbReference type="GO" id="GO:0005886">
    <property type="term" value="C:plasma membrane"/>
    <property type="evidence" value="ECO:0007669"/>
    <property type="project" value="UniProtKB-SubCell"/>
</dbReference>
<keyword evidence="9" id="KW-1185">Reference proteome</keyword>
<evidence type="ECO:0000313" key="9">
    <source>
        <dbReference type="Proteomes" id="UP000279470"/>
    </source>
</evidence>
<dbReference type="AlphaFoldDB" id="A0A429XSP1"/>
<comment type="caution">
    <text evidence="8">The sequence shown here is derived from an EMBL/GenBank/DDBJ whole genome shotgun (WGS) entry which is preliminary data.</text>
</comment>
<dbReference type="Proteomes" id="UP000279470">
    <property type="component" value="Unassembled WGS sequence"/>
</dbReference>
<feature type="domain" description="RDD" evidence="7">
    <location>
        <begin position="6"/>
        <end position="125"/>
    </location>
</feature>
<evidence type="ECO:0000259" key="7">
    <source>
        <dbReference type="Pfam" id="PF06271"/>
    </source>
</evidence>
<feature type="transmembrane region" description="Helical" evidence="6">
    <location>
        <begin position="39"/>
        <end position="57"/>
    </location>
</feature>
<evidence type="ECO:0000256" key="5">
    <source>
        <dbReference type="ARBA" id="ARBA00023136"/>
    </source>
</evidence>
<dbReference type="RefSeq" id="WP_126044472.1">
    <property type="nucleotide sequence ID" value="NZ_RXFM01000017.1"/>
</dbReference>
<keyword evidence="5 6" id="KW-0472">Membrane</keyword>
<gene>
    <name evidence="8" type="ORF">EIC27_01935</name>
</gene>
<evidence type="ECO:0000256" key="4">
    <source>
        <dbReference type="ARBA" id="ARBA00022989"/>
    </source>
</evidence>
<protein>
    <submittedName>
        <fullName evidence="8">RDD family protein</fullName>
    </submittedName>
</protein>
<proteinExistence type="predicted"/>
<feature type="transmembrane region" description="Helical" evidence="6">
    <location>
        <begin position="93"/>
        <end position="114"/>
    </location>
</feature>
<accession>A0A429XSP1</accession>
<sequence>MNNKIYSGLARRIIATMIDGIVLIIPHLLFFSFEASGGYSFGSSLIHIVINVVYIAYFESSKYQGTIGKILMDIKIVDVNGQTISFSKSILRYLGFCLLSIIGGMFINFFTILFTKEKVAVQDMLFETRVLMR</sequence>
<keyword evidence="4 6" id="KW-1133">Transmembrane helix</keyword>
<comment type="subcellular location">
    <subcellularLocation>
        <location evidence="1">Cell membrane</location>
        <topology evidence="1">Multi-pass membrane protein</topology>
    </subcellularLocation>
</comment>
<evidence type="ECO:0000313" key="8">
    <source>
        <dbReference type="EMBL" id="RST70060.1"/>
    </source>
</evidence>
<organism evidence="8 9">
    <name type="scientific">Candidatus Aquarickettsia rohweri</name>
    <dbReference type="NCBI Taxonomy" id="2602574"/>
    <lineage>
        <taxon>Bacteria</taxon>
        <taxon>Pseudomonadati</taxon>
        <taxon>Pseudomonadota</taxon>
        <taxon>Alphaproteobacteria</taxon>
        <taxon>Rickettsiales</taxon>
        <taxon>Candidatus Midichloriaceae</taxon>
        <taxon>Candidatus Aquarickettsia</taxon>
    </lineage>
</organism>
<evidence type="ECO:0000256" key="6">
    <source>
        <dbReference type="SAM" id="Phobius"/>
    </source>
</evidence>
<dbReference type="InterPro" id="IPR010432">
    <property type="entry name" value="RDD"/>
</dbReference>
<reference evidence="9" key="1">
    <citation type="submission" date="2018-11" db="EMBL/GenBank/DDBJ databases">
        <title>Phylogenetic, genomic, and biogeographic characterization of a novel and ubiquitous marine invertebrate-associated Rickettsiales parasite, Candidatus Marinoinvertebrata rohwerii, gen. nov., sp. nov.</title>
        <authorList>
            <person name="Klinges J.G."/>
            <person name="Rosales S.M."/>
            <person name="Mcminds R."/>
            <person name="Shaver E.C."/>
            <person name="Shantz A."/>
            <person name="Peters E.C."/>
            <person name="Burkepile D.E."/>
            <person name="Silliman B.R."/>
            <person name="Vega Thurber R.L."/>
        </authorList>
    </citation>
    <scope>NUCLEOTIDE SEQUENCE [LARGE SCALE GENOMIC DNA]</scope>
    <source>
        <strain evidence="9">a_cerv_44</strain>
    </source>
</reference>
<dbReference type="PANTHER" id="PTHR36115:SF4">
    <property type="entry name" value="MEMBRANE PROTEIN"/>
    <property type="match status" value="1"/>
</dbReference>
<name>A0A429XSP1_9RICK</name>